<organism evidence="1 2">
    <name type="scientific">Butyricimonas faecalis</name>
    <dbReference type="NCBI Taxonomy" id="2093856"/>
    <lineage>
        <taxon>Bacteria</taxon>
        <taxon>Pseudomonadati</taxon>
        <taxon>Bacteroidota</taxon>
        <taxon>Bacteroidia</taxon>
        <taxon>Bacteroidales</taxon>
        <taxon>Odoribacteraceae</taxon>
        <taxon>Butyricimonas</taxon>
    </lineage>
</organism>
<accession>A0A3S9VPB4</accession>
<proteinExistence type="predicted"/>
<evidence type="ECO:0000313" key="1">
    <source>
        <dbReference type="EMBL" id="AZS28384.1"/>
    </source>
</evidence>
<reference evidence="1 2" key="1">
    <citation type="submission" date="2018-10" db="EMBL/GenBank/DDBJ databases">
        <title>Butyricimonas faecalis sp. nov., isolated from human faeces and emended description of the genus Butyricimonas.</title>
        <authorList>
            <person name="Le Roy T."/>
            <person name="Van der Smissen P."/>
            <person name="Paquot A."/>
            <person name="Delzenne N."/>
            <person name="Muccioli G."/>
            <person name="Collet J.-F."/>
            <person name="Cani P.D."/>
        </authorList>
    </citation>
    <scope>NUCLEOTIDE SEQUENCE [LARGE SCALE GENOMIC DNA]</scope>
    <source>
        <strain evidence="1 2">H184</strain>
    </source>
</reference>
<sequence length="139" mass="15731">MKEDIEKTLDSSKETRDVFIGAKVTPTQKEYIKSLATKCGMTVSDYLLSCAYNFKPKARLTKEEAALLQNLDDCRSDLVKYTSALHGMSTKQRVAMFNQIPFMVSWLKELGNVAESVCQFLNAVKEKNKIPSNPKIEEE</sequence>
<keyword evidence="2" id="KW-1185">Reference proteome</keyword>
<dbReference type="OrthoDB" id="1071287at2"/>
<name>A0A3S9VPB4_9BACT</name>
<dbReference type="Pfam" id="PF21983">
    <property type="entry name" value="NikA-like"/>
    <property type="match status" value="1"/>
</dbReference>
<dbReference type="EMBL" id="CP032819">
    <property type="protein sequence ID" value="AZS28384.1"/>
    <property type="molecule type" value="Genomic_DNA"/>
</dbReference>
<protein>
    <submittedName>
        <fullName evidence="1">Metalloproteinase</fullName>
    </submittedName>
</protein>
<dbReference type="Proteomes" id="UP000270673">
    <property type="component" value="Chromosome"/>
</dbReference>
<dbReference type="KEGG" id="buy:D8S85_01675"/>
<evidence type="ECO:0000313" key="2">
    <source>
        <dbReference type="Proteomes" id="UP000270673"/>
    </source>
</evidence>
<dbReference type="GeneID" id="69501263"/>
<dbReference type="RefSeq" id="WP_025867787.1">
    <property type="nucleotide sequence ID" value="NZ_CP032819.1"/>
</dbReference>
<dbReference type="InterPro" id="IPR053842">
    <property type="entry name" value="NikA-like"/>
</dbReference>
<gene>
    <name evidence="1" type="ORF">D8S85_01675</name>
</gene>
<dbReference type="AlphaFoldDB" id="A0A3S9VPB4"/>